<gene>
    <name evidence="2" type="ORF">NIDE2521</name>
</gene>
<proteinExistence type="predicted"/>
<feature type="transmembrane region" description="Helical" evidence="1">
    <location>
        <begin position="182"/>
        <end position="201"/>
    </location>
</feature>
<dbReference type="eggNOG" id="COG5002">
    <property type="taxonomic scope" value="Bacteria"/>
</dbReference>
<protein>
    <submittedName>
        <fullName evidence="2">Uncharacterized protein</fullName>
    </submittedName>
</protein>
<keyword evidence="1" id="KW-0472">Membrane</keyword>
<reference evidence="2 3" key="1">
    <citation type="journal article" date="2010" name="Proc. Natl. Acad. Sci. U.S.A.">
        <title>A Nitrospira metagenome illuminates the physiology and evolution of globally important nitrite-oxidizing bacteria.</title>
        <authorList>
            <person name="Lucker S."/>
            <person name="Wagner M."/>
            <person name="Maixner F."/>
            <person name="Pelletier E."/>
            <person name="Koch H."/>
            <person name="Vacherie B."/>
            <person name="Rattei T."/>
            <person name="Sinninghe Damste J."/>
            <person name="Spieck E."/>
            <person name="Le Paslier D."/>
            <person name="Daims H."/>
        </authorList>
    </citation>
    <scope>NUCLEOTIDE SEQUENCE [LARGE SCALE GENOMIC DNA]</scope>
</reference>
<dbReference type="HOGENOM" id="CLU_1168991_0_0_0"/>
<dbReference type="KEGG" id="nde:NIDE2521"/>
<dbReference type="Proteomes" id="UP000001660">
    <property type="component" value="Chromosome"/>
</dbReference>
<dbReference type="OrthoDB" id="9821746at2"/>
<sequence>MAHASRLPRTWLPAVFISVMVSACCAAALYALLAQHDRSLVAQRNAAAIVAAEQSARAVARTMAWFSESLPGESLATVQQTLEQHARQANLLDAAVITPDNMVVAASNPASIGTPMQDAAWPAARNSQNSSITHGVDKGRPVLIVIEPFRQDNRIAGWIRLVVATPPDAAVLRSEHDLGRDVALVIGPLLLVMVVLLTLTMRGLMSRVRALLAGILMEAWEQRIVPVGNPVETPDRG</sequence>
<dbReference type="EMBL" id="FP929003">
    <property type="protein sequence ID" value="CBK42231.1"/>
    <property type="molecule type" value="Genomic_DNA"/>
</dbReference>
<feature type="transmembrane region" description="Helical" evidence="1">
    <location>
        <begin position="12"/>
        <end position="33"/>
    </location>
</feature>
<evidence type="ECO:0000313" key="2">
    <source>
        <dbReference type="EMBL" id="CBK42231.1"/>
    </source>
</evidence>
<keyword evidence="3" id="KW-1185">Reference proteome</keyword>
<name>D8PG44_9BACT</name>
<dbReference type="STRING" id="330214.NIDE2521"/>
<keyword evidence="1" id="KW-1133">Transmembrane helix</keyword>
<organism evidence="2 3">
    <name type="scientific">Nitrospira defluvii</name>
    <dbReference type="NCBI Taxonomy" id="330214"/>
    <lineage>
        <taxon>Bacteria</taxon>
        <taxon>Pseudomonadati</taxon>
        <taxon>Nitrospirota</taxon>
        <taxon>Nitrospiria</taxon>
        <taxon>Nitrospirales</taxon>
        <taxon>Nitrospiraceae</taxon>
        <taxon>Nitrospira</taxon>
    </lineage>
</organism>
<keyword evidence="1" id="KW-0812">Transmembrane</keyword>
<evidence type="ECO:0000313" key="3">
    <source>
        <dbReference type="Proteomes" id="UP000001660"/>
    </source>
</evidence>
<dbReference type="InterPro" id="IPR029151">
    <property type="entry name" value="Sensor-like_sf"/>
</dbReference>
<accession>D8PG44</accession>
<evidence type="ECO:0000256" key="1">
    <source>
        <dbReference type="SAM" id="Phobius"/>
    </source>
</evidence>
<dbReference type="AlphaFoldDB" id="D8PG44"/>
<dbReference type="PROSITE" id="PS51257">
    <property type="entry name" value="PROKAR_LIPOPROTEIN"/>
    <property type="match status" value="1"/>
</dbReference>
<dbReference type="SUPFAM" id="SSF103190">
    <property type="entry name" value="Sensory domain-like"/>
    <property type="match status" value="1"/>
</dbReference>